<feature type="domain" description="Alpha/beta hydrolase fold-3" evidence="2">
    <location>
        <begin position="62"/>
        <end position="269"/>
    </location>
</feature>
<comment type="caution">
    <text evidence="3">The sequence shown here is derived from an EMBL/GenBank/DDBJ whole genome shotgun (WGS) entry which is preliminary data.</text>
</comment>
<evidence type="ECO:0000259" key="2">
    <source>
        <dbReference type="Pfam" id="PF07859"/>
    </source>
</evidence>
<dbReference type="PANTHER" id="PTHR48081">
    <property type="entry name" value="AB HYDROLASE SUPERFAMILY PROTEIN C4A8.06C"/>
    <property type="match status" value="1"/>
</dbReference>
<evidence type="ECO:0000256" key="1">
    <source>
        <dbReference type="ARBA" id="ARBA00022801"/>
    </source>
</evidence>
<protein>
    <submittedName>
        <fullName evidence="3">Alpha/Beta hydrolase protein</fullName>
    </submittedName>
</protein>
<name>A0ABR4HWG5_9EURO</name>
<dbReference type="Proteomes" id="UP001610335">
    <property type="component" value="Unassembled WGS sequence"/>
</dbReference>
<dbReference type="EMBL" id="JBFXLS010000079">
    <property type="protein sequence ID" value="KAL2819057.1"/>
    <property type="molecule type" value="Genomic_DNA"/>
</dbReference>
<proteinExistence type="predicted"/>
<dbReference type="InterPro" id="IPR029058">
    <property type="entry name" value="AB_hydrolase_fold"/>
</dbReference>
<dbReference type="GO" id="GO:0016787">
    <property type="term" value="F:hydrolase activity"/>
    <property type="evidence" value="ECO:0007669"/>
    <property type="project" value="UniProtKB-KW"/>
</dbReference>
<dbReference type="Gene3D" id="3.40.50.1820">
    <property type="entry name" value="alpha/beta hydrolase"/>
    <property type="match status" value="1"/>
</dbReference>
<sequence>MSTVLGGRMFKLKDQLENQFPPNISHEERTIFGPDNNELIISIFRKKSSRGLLDQKGHPGVYHIRGGGLIAGNRFTGITWPLKVVEELDAICISIEYRLAPAHPDPAPIENCYSGLTWIVKHAAELGVDTRHILIHRASAGGGLSAGVTLLCRDRNGPTLIGQILFAPMLDDRNGTMSAHQFEGKGIWDRRDNLRGWSALSGEGRGSENVSIYAAPAREIDLSGLPPAFIDVGSCETFRDEVIQYAQKRWQHGVQCELHVWPGGFHGFEALLPERFSISCSYKAKA</sequence>
<dbReference type="InterPro" id="IPR050300">
    <property type="entry name" value="GDXG_lipolytic_enzyme"/>
</dbReference>
<evidence type="ECO:0000313" key="3">
    <source>
        <dbReference type="EMBL" id="KAL2819057.1"/>
    </source>
</evidence>
<accession>A0ABR4HWG5</accession>
<dbReference type="Pfam" id="PF07859">
    <property type="entry name" value="Abhydrolase_3"/>
    <property type="match status" value="1"/>
</dbReference>
<keyword evidence="1 3" id="KW-0378">Hydrolase</keyword>
<organism evidence="3 4">
    <name type="scientific">Aspergillus cavernicola</name>
    <dbReference type="NCBI Taxonomy" id="176166"/>
    <lineage>
        <taxon>Eukaryota</taxon>
        <taxon>Fungi</taxon>
        <taxon>Dikarya</taxon>
        <taxon>Ascomycota</taxon>
        <taxon>Pezizomycotina</taxon>
        <taxon>Eurotiomycetes</taxon>
        <taxon>Eurotiomycetidae</taxon>
        <taxon>Eurotiales</taxon>
        <taxon>Aspergillaceae</taxon>
        <taxon>Aspergillus</taxon>
        <taxon>Aspergillus subgen. Nidulantes</taxon>
    </lineage>
</organism>
<evidence type="ECO:0000313" key="4">
    <source>
        <dbReference type="Proteomes" id="UP001610335"/>
    </source>
</evidence>
<dbReference type="SUPFAM" id="SSF53474">
    <property type="entry name" value="alpha/beta-Hydrolases"/>
    <property type="match status" value="1"/>
</dbReference>
<reference evidence="3 4" key="1">
    <citation type="submission" date="2024-07" db="EMBL/GenBank/DDBJ databases">
        <title>Section-level genome sequencing and comparative genomics of Aspergillus sections Usti and Cavernicolus.</title>
        <authorList>
            <consortium name="Lawrence Berkeley National Laboratory"/>
            <person name="Nybo J.L."/>
            <person name="Vesth T.C."/>
            <person name="Theobald S."/>
            <person name="Frisvad J.C."/>
            <person name="Larsen T.O."/>
            <person name="Kjaerboelling I."/>
            <person name="Rothschild-Mancinelli K."/>
            <person name="Lyhne E.K."/>
            <person name="Kogle M.E."/>
            <person name="Barry K."/>
            <person name="Clum A."/>
            <person name="Na H."/>
            <person name="Ledsgaard L."/>
            <person name="Lin J."/>
            <person name="Lipzen A."/>
            <person name="Kuo A."/>
            <person name="Riley R."/>
            <person name="Mondo S."/>
            <person name="LaButti K."/>
            <person name="Haridas S."/>
            <person name="Pangalinan J."/>
            <person name="Salamov A.A."/>
            <person name="Simmons B.A."/>
            <person name="Magnuson J.K."/>
            <person name="Chen J."/>
            <person name="Drula E."/>
            <person name="Henrissat B."/>
            <person name="Wiebenga A."/>
            <person name="Lubbers R.J."/>
            <person name="Gomes A.C."/>
            <person name="Makela M.R."/>
            <person name="Stajich J."/>
            <person name="Grigoriev I.V."/>
            <person name="Mortensen U.H."/>
            <person name="De vries R.P."/>
            <person name="Baker S.E."/>
            <person name="Andersen M.R."/>
        </authorList>
    </citation>
    <scope>NUCLEOTIDE SEQUENCE [LARGE SCALE GENOMIC DNA]</scope>
    <source>
        <strain evidence="3 4">CBS 600.67</strain>
    </source>
</reference>
<dbReference type="PANTHER" id="PTHR48081:SF8">
    <property type="entry name" value="ALPHA_BETA HYDROLASE FOLD-3 DOMAIN-CONTAINING PROTEIN-RELATED"/>
    <property type="match status" value="1"/>
</dbReference>
<gene>
    <name evidence="3" type="ORF">BDW59DRAFT_181752</name>
</gene>
<dbReference type="InterPro" id="IPR013094">
    <property type="entry name" value="AB_hydrolase_3"/>
</dbReference>
<keyword evidence="4" id="KW-1185">Reference proteome</keyword>